<evidence type="ECO:0000313" key="3">
    <source>
        <dbReference type="Proteomes" id="UP000008177"/>
    </source>
</evidence>
<dbReference type="OrthoDB" id="10031156at2759"/>
<accession>G2YWV7</accession>
<feature type="compositionally biased region" description="Basic and acidic residues" evidence="1">
    <location>
        <begin position="223"/>
        <end position="260"/>
    </location>
</feature>
<proteinExistence type="predicted"/>
<dbReference type="AlphaFoldDB" id="G2YWV7"/>
<dbReference type="InterPro" id="IPR022155">
    <property type="entry name" value="DUF3684"/>
</dbReference>
<gene>
    <name evidence="2" type="ORF">BofuT4_P152370.1</name>
</gene>
<sequence length="513" mass="58157">MDQQDLDVEEPEDAPLKQWHLEQPNNIVVVDDYNSYRLFKETLVCAPLEDTLEEFYLALGSTNLSNIVQEDLRVGQAVTYQGDSVKLRKHILERSKLFLHESPRENVKRDSRWLEKNLTVQVVSGIQVRRSLKGHNLSNTEKRTAACIQERYKGLQLLVTNAYDTYQISLAMCKHLLARPQQQSYLTFESFLTLSLQQLRSRGYNVERILRAKAAEARIAEEERKRQLETEQEQIKEQENQWLEDQKQEAVASARDENRRSSHAAMPGAFGSDSPSPPQTKKEKSRGLFSNLSRRFGLDTSSDEPLKSPTPVSGDALPPYSETPSQKPQTESVTSNGAIKQNLLNAIQSSRAHDSSDLFSPPSTNQVKEQAEYCDSTSGQNLSYFADASNGTRIFISNDRQSPDSPNLTEFLSANVSSLNSFAALLHEAADIYNLPRKAIHIFYDDHGNTIAFNSQGSIFCNFRFFQQLHLKKLDSKSGEEKVDAGAYWWIVLAHELAHNLVKPHNSDHSFYT</sequence>
<reference evidence="3" key="1">
    <citation type="journal article" date="2011" name="PLoS Genet.">
        <title>Genomic analysis of the necrotrophic fungal pathogens Sclerotinia sclerotiorum and Botrytis cinerea.</title>
        <authorList>
            <person name="Amselem J."/>
            <person name="Cuomo C.A."/>
            <person name="van Kan J.A."/>
            <person name="Viaud M."/>
            <person name="Benito E.P."/>
            <person name="Couloux A."/>
            <person name="Coutinho P.M."/>
            <person name="de Vries R.P."/>
            <person name="Dyer P.S."/>
            <person name="Fillinger S."/>
            <person name="Fournier E."/>
            <person name="Gout L."/>
            <person name="Hahn M."/>
            <person name="Kohn L."/>
            <person name="Lapalu N."/>
            <person name="Plummer K.M."/>
            <person name="Pradier J.M."/>
            <person name="Quevillon E."/>
            <person name="Sharon A."/>
            <person name="Simon A."/>
            <person name="ten Have A."/>
            <person name="Tudzynski B."/>
            <person name="Tudzynski P."/>
            <person name="Wincker P."/>
            <person name="Andrew M."/>
            <person name="Anthouard V."/>
            <person name="Beever R.E."/>
            <person name="Beffa R."/>
            <person name="Benoit I."/>
            <person name="Bouzid O."/>
            <person name="Brault B."/>
            <person name="Chen Z."/>
            <person name="Choquer M."/>
            <person name="Collemare J."/>
            <person name="Cotton P."/>
            <person name="Danchin E.G."/>
            <person name="Da Silva C."/>
            <person name="Gautier A."/>
            <person name="Giraud C."/>
            <person name="Giraud T."/>
            <person name="Gonzalez C."/>
            <person name="Grossetete S."/>
            <person name="Guldener U."/>
            <person name="Henrissat B."/>
            <person name="Howlett B.J."/>
            <person name="Kodira C."/>
            <person name="Kretschmer M."/>
            <person name="Lappartient A."/>
            <person name="Leroch M."/>
            <person name="Levis C."/>
            <person name="Mauceli E."/>
            <person name="Neuveglise C."/>
            <person name="Oeser B."/>
            <person name="Pearson M."/>
            <person name="Poulain J."/>
            <person name="Poussereau N."/>
            <person name="Quesneville H."/>
            <person name="Rascle C."/>
            <person name="Schumacher J."/>
            <person name="Segurens B."/>
            <person name="Sexton A."/>
            <person name="Silva E."/>
            <person name="Sirven C."/>
            <person name="Soanes D.M."/>
            <person name="Talbot N.J."/>
            <person name="Templeton M."/>
            <person name="Yandava C."/>
            <person name="Yarden O."/>
            <person name="Zeng Q."/>
            <person name="Rollins J.A."/>
            <person name="Lebrun M.H."/>
            <person name="Dickman M."/>
        </authorList>
    </citation>
    <scope>NUCLEOTIDE SEQUENCE [LARGE SCALE GENOMIC DNA]</scope>
    <source>
        <strain evidence="3">T4</strain>
    </source>
</reference>
<dbReference type="Proteomes" id="UP000008177">
    <property type="component" value="Unplaced contigs"/>
</dbReference>
<organism evidence="2 3">
    <name type="scientific">Botryotinia fuckeliana (strain T4)</name>
    <name type="common">Noble rot fungus</name>
    <name type="synonym">Botrytis cinerea</name>
    <dbReference type="NCBI Taxonomy" id="999810"/>
    <lineage>
        <taxon>Eukaryota</taxon>
        <taxon>Fungi</taxon>
        <taxon>Dikarya</taxon>
        <taxon>Ascomycota</taxon>
        <taxon>Pezizomycotina</taxon>
        <taxon>Leotiomycetes</taxon>
        <taxon>Helotiales</taxon>
        <taxon>Sclerotiniaceae</taxon>
        <taxon>Botrytis</taxon>
    </lineage>
</organism>
<dbReference type="InParanoid" id="G2YWV7"/>
<dbReference type="Pfam" id="PF12449">
    <property type="entry name" value="DUF3684"/>
    <property type="match status" value="1"/>
</dbReference>
<evidence type="ECO:0000313" key="2">
    <source>
        <dbReference type="EMBL" id="CCD56105.1"/>
    </source>
</evidence>
<dbReference type="EMBL" id="FQ790358">
    <property type="protein sequence ID" value="CCD56105.1"/>
    <property type="molecule type" value="Genomic_DNA"/>
</dbReference>
<dbReference type="PANTHER" id="PTHR47839:SF1">
    <property type="entry name" value="DOMAIN PROTEIN, PUTATIVE (AFU_ORTHOLOGUE AFUA_6G04830)-RELATED"/>
    <property type="match status" value="1"/>
</dbReference>
<feature type="compositionally biased region" description="Polar residues" evidence="1">
    <location>
        <begin position="322"/>
        <end position="335"/>
    </location>
</feature>
<name>G2YWV7_BOTF4</name>
<dbReference type="HOGENOM" id="CLU_026589_0_0_1"/>
<dbReference type="PANTHER" id="PTHR47839">
    <property type="entry name" value="DOMAIN PROTEIN, PUTATIVE (AFU_ORTHOLOGUE AFUA_6G04830)-RELATED"/>
    <property type="match status" value="1"/>
</dbReference>
<protein>
    <submittedName>
        <fullName evidence="2">Uncharacterized protein</fullName>
    </submittedName>
</protein>
<feature type="region of interest" description="Disordered" evidence="1">
    <location>
        <begin position="223"/>
        <end position="335"/>
    </location>
</feature>
<evidence type="ECO:0000256" key="1">
    <source>
        <dbReference type="SAM" id="MobiDB-lite"/>
    </source>
</evidence>